<reference evidence="3 4" key="1">
    <citation type="submission" date="2015-03" db="EMBL/GenBank/DDBJ databases">
        <title>Genome Sequence of Kiloniella spongiae MEBiC09566, isolated from a marine sponge.</title>
        <authorList>
            <person name="Shao Z."/>
            <person name="Wang L."/>
            <person name="Li X."/>
        </authorList>
    </citation>
    <scope>NUCLEOTIDE SEQUENCE [LARGE SCALE GENOMIC DNA]</scope>
    <source>
        <strain evidence="3 4">MEBiC09566</strain>
    </source>
</reference>
<accession>A0A0H2MJ57</accession>
<feature type="transmembrane region" description="Helical" evidence="1">
    <location>
        <begin position="6"/>
        <end position="29"/>
    </location>
</feature>
<protein>
    <recommendedName>
        <fullName evidence="2">Phosphatidic acid phosphatase type 2/haloperoxidase domain-containing protein</fullName>
    </recommendedName>
</protein>
<feature type="transmembrane region" description="Helical" evidence="1">
    <location>
        <begin position="128"/>
        <end position="146"/>
    </location>
</feature>
<dbReference type="AlphaFoldDB" id="A0A0H2MJ57"/>
<keyword evidence="4" id="KW-1185">Reference proteome</keyword>
<dbReference type="STRING" id="1489064.WH96_03675"/>
<organism evidence="3 4">
    <name type="scientific">Kiloniella spongiae</name>
    <dbReference type="NCBI Taxonomy" id="1489064"/>
    <lineage>
        <taxon>Bacteria</taxon>
        <taxon>Pseudomonadati</taxon>
        <taxon>Pseudomonadota</taxon>
        <taxon>Alphaproteobacteria</taxon>
        <taxon>Rhodospirillales</taxon>
        <taxon>Kiloniellaceae</taxon>
        <taxon>Kiloniella</taxon>
    </lineage>
</organism>
<dbReference type="Pfam" id="PF01569">
    <property type="entry name" value="PAP2"/>
    <property type="match status" value="1"/>
</dbReference>
<dbReference type="PANTHER" id="PTHR14969:SF13">
    <property type="entry name" value="AT30094P"/>
    <property type="match status" value="1"/>
</dbReference>
<feature type="transmembrane region" description="Helical" evidence="1">
    <location>
        <begin position="264"/>
        <end position="288"/>
    </location>
</feature>
<dbReference type="EMBL" id="LAQL01000002">
    <property type="protein sequence ID" value="KLN62579.1"/>
    <property type="molecule type" value="Genomic_DNA"/>
</dbReference>
<evidence type="ECO:0000313" key="3">
    <source>
        <dbReference type="EMBL" id="KLN62579.1"/>
    </source>
</evidence>
<evidence type="ECO:0000313" key="4">
    <source>
        <dbReference type="Proteomes" id="UP000035444"/>
    </source>
</evidence>
<dbReference type="SUPFAM" id="SSF48317">
    <property type="entry name" value="Acid phosphatase/Vanadium-dependent haloperoxidase"/>
    <property type="match status" value="1"/>
</dbReference>
<gene>
    <name evidence="3" type="ORF">WH96_03675</name>
</gene>
<proteinExistence type="predicted"/>
<evidence type="ECO:0000259" key="2">
    <source>
        <dbReference type="SMART" id="SM00014"/>
    </source>
</evidence>
<feature type="transmembrane region" description="Helical" evidence="1">
    <location>
        <begin position="102"/>
        <end position="122"/>
    </location>
</feature>
<dbReference type="Gene3D" id="1.20.144.10">
    <property type="entry name" value="Phosphatidic acid phosphatase type 2/haloperoxidase"/>
    <property type="match status" value="1"/>
</dbReference>
<name>A0A0H2MJ57_9PROT</name>
<dbReference type="Proteomes" id="UP000035444">
    <property type="component" value="Unassembled WGS sequence"/>
</dbReference>
<comment type="caution">
    <text evidence="3">The sequence shown here is derived from an EMBL/GenBank/DDBJ whole genome shotgun (WGS) entry which is preliminary data.</text>
</comment>
<evidence type="ECO:0000256" key="1">
    <source>
        <dbReference type="SAM" id="Phobius"/>
    </source>
</evidence>
<feature type="domain" description="Phosphatidic acid phosphatase type 2/haloperoxidase" evidence="2">
    <location>
        <begin position="35"/>
        <end position="143"/>
    </location>
</feature>
<sequence>MPDSVVAFLTHFGEIQLFIVATVCIYWLICPRLGTRLWFALCLSSSVQQTLKMAFAQARPYWLNPDLVAIEKSTSYGMPSGHAQTPPLFYGILAKSSRRRGAYFLAAAIVILTGWTRIVGNVHSLEQVLTGWTIGVLLLISIFLLEKPATQWWQRSRFIVRVSGSFALCAVLMAFGLWAAFHAGQQIVPQIWVENAGHPLRPVKADNIIIVPGLLFGWLLGLALLDGNYPPKPEKKLKLALRPLLGLPPIALLLETAPGKEIELILIITFIVGVLAGLWSSYGAPFLFKILKI</sequence>
<dbReference type="RefSeq" id="WP_047762701.1">
    <property type="nucleotide sequence ID" value="NZ_LAQL01000002.1"/>
</dbReference>
<dbReference type="SMART" id="SM00014">
    <property type="entry name" value="acidPPc"/>
    <property type="match status" value="1"/>
</dbReference>
<dbReference type="PANTHER" id="PTHR14969">
    <property type="entry name" value="SPHINGOSINE-1-PHOSPHATE PHOSPHOHYDROLASE"/>
    <property type="match status" value="1"/>
</dbReference>
<feature type="transmembrane region" description="Helical" evidence="1">
    <location>
        <begin position="158"/>
        <end position="181"/>
    </location>
</feature>
<keyword evidence="1" id="KW-0812">Transmembrane</keyword>
<dbReference type="OrthoDB" id="9801622at2"/>
<feature type="transmembrane region" description="Helical" evidence="1">
    <location>
        <begin position="208"/>
        <end position="227"/>
    </location>
</feature>
<dbReference type="InterPro" id="IPR000326">
    <property type="entry name" value="PAP2/HPO"/>
</dbReference>
<keyword evidence="1" id="KW-0472">Membrane</keyword>
<dbReference type="InterPro" id="IPR036938">
    <property type="entry name" value="PAP2/HPO_sf"/>
</dbReference>
<keyword evidence="1" id="KW-1133">Transmembrane helix</keyword>